<name>A0A1I7W9G2_HETBA</name>
<sequence length="58" mass="6818">MFFEASKNGTVSNGNSINSLIKNVSRIFVQNYLLLLIQLYIMKIKEFFNWKNGEQFLL</sequence>
<reference evidence="2" key="1">
    <citation type="submission" date="2016-11" db="UniProtKB">
        <authorList>
            <consortium name="WormBaseParasite"/>
        </authorList>
    </citation>
    <scope>IDENTIFICATION</scope>
</reference>
<protein>
    <submittedName>
        <fullName evidence="2">Uncharacterized protein</fullName>
    </submittedName>
</protein>
<dbReference type="Proteomes" id="UP000095283">
    <property type="component" value="Unplaced"/>
</dbReference>
<keyword evidence="1" id="KW-1185">Reference proteome</keyword>
<dbReference type="AlphaFoldDB" id="A0A1I7W9G2"/>
<organism evidence="1 2">
    <name type="scientific">Heterorhabditis bacteriophora</name>
    <name type="common">Entomopathogenic nematode worm</name>
    <dbReference type="NCBI Taxonomy" id="37862"/>
    <lineage>
        <taxon>Eukaryota</taxon>
        <taxon>Metazoa</taxon>
        <taxon>Ecdysozoa</taxon>
        <taxon>Nematoda</taxon>
        <taxon>Chromadorea</taxon>
        <taxon>Rhabditida</taxon>
        <taxon>Rhabditina</taxon>
        <taxon>Rhabditomorpha</taxon>
        <taxon>Strongyloidea</taxon>
        <taxon>Heterorhabditidae</taxon>
        <taxon>Heterorhabditis</taxon>
    </lineage>
</organism>
<evidence type="ECO:0000313" key="1">
    <source>
        <dbReference type="Proteomes" id="UP000095283"/>
    </source>
</evidence>
<proteinExistence type="predicted"/>
<evidence type="ECO:0000313" key="2">
    <source>
        <dbReference type="WBParaSite" id="Hba_01295"/>
    </source>
</evidence>
<dbReference type="WBParaSite" id="Hba_01295">
    <property type="protein sequence ID" value="Hba_01295"/>
    <property type="gene ID" value="Hba_01295"/>
</dbReference>
<accession>A0A1I7W9G2</accession>